<accession>A0A059T5G5</accession>
<dbReference type="KEGG" id="vg:19735984"/>
<dbReference type="EMBL" id="KJ094023">
    <property type="protein sequence ID" value="AHL18848.1"/>
    <property type="molecule type" value="Genomic_DNA"/>
</dbReference>
<dbReference type="GeneID" id="19735984"/>
<gene>
    <name evidence="1" type="ORF">LP101_069</name>
</gene>
<keyword evidence="2" id="KW-1185">Reference proteome</keyword>
<dbReference type="Proteomes" id="UP000026993">
    <property type="component" value="Segment"/>
</dbReference>
<evidence type="ECO:0000313" key="2">
    <source>
        <dbReference type="Proteomes" id="UP000026993"/>
    </source>
</evidence>
<dbReference type="RefSeq" id="YP_009044870.1">
    <property type="nucleotide sequence ID" value="NC_024387.1"/>
</dbReference>
<sequence>MKSLASGSTNNRQDYLSIRIPNKGDVPIIEYEGDDYGQLPHQALESLRLLWVTDSYLETKPTERLNLDIVYIDVDNEGSRLCINVGDSLSTESNLAKIAEMNSEETRY</sequence>
<name>A0A059T5G5_9CAUD</name>
<reference evidence="1 2" key="1">
    <citation type="journal article" date="2014" name="Appl. Environ. Microbiol.">
        <title>Comparative genomic and morphological analysis of Listeria phages isolated from farm environments.</title>
        <authorList>
            <person name="Denes T."/>
            <person name="Vongkamjan K."/>
            <person name="Ackermann H.W."/>
            <person name="Moreno Switt A.I."/>
            <person name="Wiedmann M."/>
            <person name="den Bakker H.C."/>
        </authorList>
    </citation>
    <scope>NUCLEOTIDE SEQUENCE [LARGE SCALE GENOMIC DNA]</scope>
</reference>
<protein>
    <submittedName>
        <fullName evidence="1">Uncharacterized protein</fullName>
    </submittedName>
</protein>
<proteinExistence type="predicted"/>
<evidence type="ECO:0000313" key="1">
    <source>
        <dbReference type="EMBL" id="AHL18848.1"/>
    </source>
</evidence>
<organism evidence="1 2">
    <name type="scientific">Listeria phage LP-101</name>
    <dbReference type="NCBI Taxonomy" id="1458856"/>
    <lineage>
        <taxon>Viruses</taxon>
        <taxon>Duplodnaviria</taxon>
        <taxon>Heunggongvirae</taxon>
        <taxon>Uroviricota</taxon>
        <taxon>Caudoviricetes</taxon>
        <taxon>Trabyvirinae</taxon>
        <taxon>Slepowronvirus</taxon>
        <taxon>Slepowronvirus LP101</taxon>
    </lineage>
</organism>